<organism evidence="1 2">
    <name type="scientific">Phytophthora nicotianae (strain INRA-310)</name>
    <name type="common">Phytophthora parasitica</name>
    <dbReference type="NCBI Taxonomy" id="761204"/>
    <lineage>
        <taxon>Eukaryota</taxon>
        <taxon>Sar</taxon>
        <taxon>Stramenopiles</taxon>
        <taxon>Oomycota</taxon>
        <taxon>Peronosporomycetes</taxon>
        <taxon>Peronosporales</taxon>
        <taxon>Peronosporaceae</taxon>
        <taxon>Phytophthora</taxon>
    </lineage>
</organism>
<dbReference type="STRING" id="761204.W2PJU4"/>
<dbReference type="EMBL" id="KI669632">
    <property type="protein sequence ID" value="ETN00891.1"/>
    <property type="molecule type" value="Genomic_DNA"/>
</dbReference>
<gene>
    <name evidence="1" type="ORF">PPTG_17774</name>
</gene>
<dbReference type="AlphaFoldDB" id="W2PJU4"/>
<name>W2PJU4_PHYN3</name>
<proteinExistence type="predicted"/>
<dbReference type="Proteomes" id="UP000018817">
    <property type="component" value="Unassembled WGS sequence"/>
</dbReference>
<reference evidence="1 2" key="2">
    <citation type="submission" date="2013-11" db="EMBL/GenBank/DDBJ databases">
        <title>The Genome Sequence of Phytophthora parasitica INRA-310.</title>
        <authorList>
            <consortium name="The Broad Institute Genomics Platform"/>
            <person name="Russ C."/>
            <person name="Tyler B."/>
            <person name="Panabieres F."/>
            <person name="Shan W."/>
            <person name="Tripathy S."/>
            <person name="Grunwald N."/>
            <person name="Machado M."/>
            <person name="Johnson C.S."/>
            <person name="Arredondo F."/>
            <person name="Hong C."/>
            <person name="Coffey M."/>
            <person name="Young S.K."/>
            <person name="Zeng Q."/>
            <person name="Gargeya S."/>
            <person name="Fitzgerald M."/>
            <person name="Abouelleil A."/>
            <person name="Alvarado L."/>
            <person name="Chapman S.B."/>
            <person name="Gainer-Dewar J."/>
            <person name="Goldberg J."/>
            <person name="Griggs A."/>
            <person name="Gujja S."/>
            <person name="Hansen M."/>
            <person name="Howarth C."/>
            <person name="Imamovic A."/>
            <person name="Ireland A."/>
            <person name="Larimer J."/>
            <person name="McCowan C."/>
            <person name="Murphy C."/>
            <person name="Pearson M."/>
            <person name="Poon T.W."/>
            <person name="Priest M."/>
            <person name="Roberts A."/>
            <person name="Saif S."/>
            <person name="Shea T."/>
            <person name="Sykes S."/>
            <person name="Wortman J."/>
            <person name="Nusbaum C."/>
            <person name="Birren B."/>
        </authorList>
    </citation>
    <scope>NUCLEOTIDE SEQUENCE [LARGE SCALE GENOMIC DNA]</scope>
    <source>
        <strain evidence="1 2">INRA-310</strain>
    </source>
</reference>
<evidence type="ECO:0000313" key="2">
    <source>
        <dbReference type="Proteomes" id="UP000018817"/>
    </source>
</evidence>
<dbReference type="RefSeq" id="XP_008913805.1">
    <property type="nucleotide sequence ID" value="XM_008915557.1"/>
</dbReference>
<dbReference type="GeneID" id="20186728"/>
<reference evidence="2" key="1">
    <citation type="submission" date="2011-12" db="EMBL/GenBank/DDBJ databases">
        <authorList>
            <consortium name="The Broad Institute Genome Sequencing Platform"/>
            <person name="Russ C."/>
            <person name="Tyler B."/>
            <person name="Panabieres F."/>
            <person name="Shan W."/>
            <person name="Tripathy S."/>
            <person name="Grunwald N."/>
            <person name="Machado M."/>
            <person name="Young S.K."/>
            <person name="Zeng Q."/>
            <person name="Gargeya S."/>
            <person name="Fitzgerald M."/>
            <person name="Haas B."/>
            <person name="Abouelleil A."/>
            <person name="Alvarado L."/>
            <person name="Arachchi H.M."/>
            <person name="Berlin A."/>
            <person name="Chapman S.B."/>
            <person name="Gearin G."/>
            <person name="Goldberg J."/>
            <person name="Griggs A."/>
            <person name="Gujja S."/>
            <person name="Hansen M."/>
            <person name="Heiman D."/>
            <person name="Howarth C."/>
            <person name="Larimer J."/>
            <person name="Lui A."/>
            <person name="MacDonald P.J.P."/>
            <person name="McCowen C."/>
            <person name="Montmayeur A."/>
            <person name="Murphy C."/>
            <person name="Neiman D."/>
            <person name="Pearson M."/>
            <person name="Priest M."/>
            <person name="Roberts A."/>
            <person name="Saif S."/>
            <person name="Shea T."/>
            <person name="Sisk P."/>
            <person name="Stolte C."/>
            <person name="Sykes S."/>
            <person name="Wortman J."/>
            <person name="Nusbaum C."/>
            <person name="Birren B."/>
        </authorList>
    </citation>
    <scope>NUCLEOTIDE SEQUENCE [LARGE SCALE GENOMIC DNA]</scope>
    <source>
        <strain evidence="2">INRA-310</strain>
    </source>
</reference>
<accession>W2PJU4</accession>
<protein>
    <submittedName>
        <fullName evidence="1">Uncharacterized protein</fullName>
    </submittedName>
</protein>
<dbReference type="OrthoDB" id="126639at2759"/>
<evidence type="ECO:0000313" key="1">
    <source>
        <dbReference type="EMBL" id="ETN00891.1"/>
    </source>
</evidence>
<sequence length="176" mass="19101">MYGQKNALVASIDFVATFTCSNKSTTGRGTFGQDYAHHVSFLKYHVVTESGGKGAECAIYTAPLCYPGICEAAEFADPTIDVFVKRLPATFGDAKTAHNVWLIQGGPIYSSIALESDMVDLHERLKEAVNMYMMDHRGTGRRTLFDCVAAQTTTTGSLWGREKKSSEVPACAKICG</sequence>
<dbReference type="VEuPathDB" id="FungiDB:PPTG_17774"/>